<dbReference type="RefSeq" id="WP_106132704.1">
    <property type="nucleotide sequence ID" value="NZ_PVTR01000003.1"/>
</dbReference>
<evidence type="ECO:0000256" key="3">
    <source>
        <dbReference type="ARBA" id="ARBA00022679"/>
    </source>
</evidence>
<keyword evidence="4" id="KW-0012">Acyltransferase</keyword>
<comment type="caution">
    <text evidence="6">The sequence shown here is derived from an EMBL/GenBank/DDBJ whole genome shotgun (WGS) entry which is preliminary data.</text>
</comment>
<dbReference type="InterPro" id="IPR042122">
    <property type="entry name" value="Ser_AcTrfase_N_sf"/>
</dbReference>
<dbReference type="InterPro" id="IPR011004">
    <property type="entry name" value="Trimer_LpxA-like_sf"/>
</dbReference>
<dbReference type="UniPathway" id="UPA00136">
    <property type="reaction ID" value="UER00199"/>
</dbReference>
<dbReference type="InterPro" id="IPR045304">
    <property type="entry name" value="LbH_SAT"/>
</dbReference>
<gene>
    <name evidence="6" type="ORF">CLW00_10316</name>
</gene>
<evidence type="ECO:0000313" key="7">
    <source>
        <dbReference type="Proteomes" id="UP000238157"/>
    </source>
</evidence>
<proteinExistence type="predicted"/>
<dbReference type="Proteomes" id="UP000238157">
    <property type="component" value="Unassembled WGS sequence"/>
</dbReference>
<evidence type="ECO:0000313" key="6">
    <source>
        <dbReference type="EMBL" id="PRY88896.1"/>
    </source>
</evidence>
<dbReference type="GO" id="GO:0006535">
    <property type="term" value="P:cysteine biosynthetic process from serine"/>
    <property type="evidence" value="ECO:0007669"/>
    <property type="project" value="InterPro"/>
</dbReference>
<keyword evidence="2" id="KW-0028">Amino-acid biosynthesis</keyword>
<protein>
    <recommendedName>
        <fullName evidence="1">Serine acetyltransferase</fullName>
    </recommendedName>
</protein>
<dbReference type="NCBIfam" id="NF041874">
    <property type="entry name" value="EPS_EpsC"/>
    <property type="match status" value="1"/>
</dbReference>
<dbReference type="GO" id="GO:0009001">
    <property type="term" value="F:serine O-acetyltransferase activity"/>
    <property type="evidence" value="ECO:0007669"/>
    <property type="project" value="InterPro"/>
</dbReference>
<dbReference type="PANTHER" id="PTHR42811">
    <property type="entry name" value="SERINE ACETYLTRANSFERASE"/>
    <property type="match status" value="1"/>
</dbReference>
<evidence type="ECO:0000256" key="2">
    <source>
        <dbReference type="ARBA" id="ARBA00022605"/>
    </source>
</evidence>
<feature type="domain" description="Serine acetyltransferase N-terminal" evidence="5">
    <location>
        <begin position="52"/>
        <end position="125"/>
    </location>
</feature>
<dbReference type="CDD" id="cd03354">
    <property type="entry name" value="LbH_SAT"/>
    <property type="match status" value="1"/>
</dbReference>
<accession>A0A2T0WQC5</accession>
<keyword evidence="7" id="KW-1185">Reference proteome</keyword>
<dbReference type="EMBL" id="PVTR01000003">
    <property type="protein sequence ID" value="PRY88896.1"/>
    <property type="molecule type" value="Genomic_DNA"/>
</dbReference>
<evidence type="ECO:0000256" key="1">
    <source>
        <dbReference type="ARBA" id="ARBA00018522"/>
    </source>
</evidence>
<sequence>MDSLVKKLSKSHQNCPECPSPKIIQSFFENILGLLFPDFANDLLKEEVQVSAKIEELKHHLSSLLIKNRHLHGQDGAQIAEDFFFKLETVYELILKDVQAMFDGDPAAKSITEIIRCYPGFYAIAAYRVAHLLYSLDVYLIPRMITEYAHSRTGIDIHPGAKIGEHFCIDHGTGIVIGETTIIGNCVKIYQGVTLGALSVEKEDADKKRHPTIENHVIIYAGATILGGNTIIGEHSVIGGNVWVTKSVPANSKIYYQARMYNPDSEETDTYIIKSQG</sequence>
<dbReference type="SUPFAM" id="SSF51161">
    <property type="entry name" value="Trimeric LpxA-like enzymes"/>
    <property type="match status" value="1"/>
</dbReference>
<dbReference type="Gene3D" id="2.160.10.10">
    <property type="entry name" value="Hexapeptide repeat proteins"/>
    <property type="match status" value="1"/>
</dbReference>
<dbReference type="InterPro" id="IPR010493">
    <property type="entry name" value="Ser_AcTrfase_N"/>
</dbReference>
<dbReference type="GO" id="GO:0005737">
    <property type="term" value="C:cytoplasm"/>
    <property type="evidence" value="ECO:0007669"/>
    <property type="project" value="InterPro"/>
</dbReference>
<name>A0A2T0WQC5_9BACT</name>
<dbReference type="Gene3D" id="1.10.3130.10">
    <property type="entry name" value="serine acetyltransferase, domain 1"/>
    <property type="match status" value="1"/>
</dbReference>
<evidence type="ECO:0000259" key="5">
    <source>
        <dbReference type="Pfam" id="PF06426"/>
    </source>
</evidence>
<dbReference type="OrthoDB" id="9801456at2"/>
<reference evidence="6 7" key="1">
    <citation type="submission" date="2018-03" db="EMBL/GenBank/DDBJ databases">
        <title>Genomic Encyclopedia of Archaeal and Bacterial Type Strains, Phase II (KMG-II): from individual species to whole genera.</title>
        <authorList>
            <person name="Goeker M."/>
        </authorList>
    </citation>
    <scope>NUCLEOTIDE SEQUENCE [LARGE SCALE GENOMIC DNA]</scope>
    <source>
        <strain evidence="6 7">DSM 27929</strain>
    </source>
</reference>
<dbReference type="AlphaFoldDB" id="A0A2T0WQC5"/>
<dbReference type="InterPro" id="IPR053376">
    <property type="entry name" value="Serine_acetyltransferase"/>
</dbReference>
<evidence type="ECO:0000256" key="4">
    <source>
        <dbReference type="ARBA" id="ARBA00023315"/>
    </source>
</evidence>
<keyword evidence="3 6" id="KW-0808">Transferase</keyword>
<organism evidence="6 7">
    <name type="scientific">Mongoliibacter ruber</name>
    <dbReference type="NCBI Taxonomy" id="1750599"/>
    <lineage>
        <taxon>Bacteria</taxon>
        <taxon>Pseudomonadati</taxon>
        <taxon>Bacteroidota</taxon>
        <taxon>Cytophagia</taxon>
        <taxon>Cytophagales</taxon>
        <taxon>Cyclobacteriaceae</taxon>
        <taxon>Mongoliibacter</taxon>
    </lineage>
</organism>
<dbReference type="Pfam" id="PF06426">
    <property type="entry name" value="SATase_N"/>
    <property type="match status" value="1"/>
</dbReference>